<feature type="domain" description="DUF7843" evidence="3">
    <location>
        <begin position="24"/>
        <end position="86"/>
    </location>
</feature>
<name>A0A066RZX2_9GAMM</name>
<feature type="domain" description="DUF7840" evidence="2">
    <location>
        <begin position="377"/>
        <end position="589"/>
    </location>
</feature>
<organism evidence="4 5">
    <name type="scientific">Photobacterium galatheae</name>
    <dbReference type="NCBI Taxonomy" id="1654360"/>
    <lineage>
        <taxon>Bacteria</taxon>
        <taxon>Pseudomonadati</taxon>
        <taxon>Pseudomonadota</taxon>
        <taxon>Gammaproteobacteria</taxon>
        <taxon>Vibrionales</taxon>
        <taxon>Vibrionaceae</taxon>
        <taxon>Photobacterium</taxon>
    </lineage>
</organism>
<dbReference type="Proteomes" id="UP000027192">
    <property type="component" value="Unassembled WGS sequence"/>
</dbReference>
<protein>
    <submittedName>
        <fullName evidence="4">Uncharacterized protein</fullName>
    </submittedName>
</protein>
<dbReference type="Pfam" id="PF25225">
    <property type="entry name" value="DUF7843"/>
    <property type="match status" value="1"/>
</dbReference>
<reference evidence="4 5" key="1">
    <citation type="submission" date="2014-04" db="EMBL/GenBank/DDBJ databases">
        <title>Draft genome sequence of Photobacterium halotolerans S2753: a solonamide, ngercheumicin and holomycin producer.</title>
        <authorList>
            <person name="Machado H.R."/>
            <person name="Gram L."/>
        </authorList>
    </citation>
    <scope>NUCLEOTIDE SEQUENCE [LARGE SCALE GENOMIC DNA]</scope>
    <source>
        <strain evidence="4 5">S2753</strain>
    </source>
</reference>
<dbReference type="STRING" id="1654360.EA58_04095"/>
<dbReference type="EMBL" id="JMIB01000005">
    <property type="protein sequence ID" value="KDM92943.1"/>
    <property type="molecule type" value="Genomic_DNA"/>
</dbReference>
<dbReference type="RefSeq" id="WP_036749120.1">
    <property type="nucleotide sequence ID" value="NZ_JAGSGC010000002.1"/>
</dbReference>
<gene>
    <name evidence="4" type="ORF">EA58_04095</name>
</gene>
<dbReference type="InterPro" id="IPR057165">
    <property type="entry name" value="DUF7843"/>
</dbReference>
<proteinExistence type="predicted"/>
<dbReference type="InterPro" id="IPR025178">
    <property type="entry name" value="Lnb_N"/>
</dbReference>
<evidence type="ECO:0000259" key="1">
    <source>
        <dbReference type="Pfam" id="PF13387"/>
    </source>
</evidence>
<evidence type="ECO:0000259" key="2">
    <source>
        <dbReference type="Pfam" id="PF25222"/>
    </source>
</evidence>
<evidence type="ECO:0000313" key="5">
    <source>
        <dbReference type="Proteomes" id="UP000027192"/>
    </source>
</evidence>
<dbReference type="Pfam" id="PF13387">
    <property type="entry name" value="Lnb_N"/>
    <property type="match status" value="1"/>
</dbReference>
<accession>A0A066RZX2</accession>
<evidence type="ECO:0000313" key="4">
    <source>
        <dbReference type="EMBL" id="KDM92943.1"/>
    </source>
</evidence>
<keyword evidence="5" id="KW-1185">Reference proteome</keyword>
<dbReference type="InterPro" id="IPR057162">
    <property type="entry name" value="DUF7840"/>
</dbReference>
<dbReference type="Pfam" id="PF25222">
    <property type="entry name" value="DUF7840"/>
    <property type="match status" value="1"/>
</dbReference>
<comment type="caution">
    <text evidence="4">The sequence shown here is derived from an EMBL/GenBank/DDBJ whole genome shotgun (WGS) entry which is preliminary data.</text>
</comment>
<sequence>MAQTPTHPSSAHLSTSHAAQYASSTFATLLHISDEQLNIQDPRFYFSSNPTDIEAEIDANIAQLTQAEHAQDYICRFPARAQWLADNYSHIPQPDYAPCGELQTYLNAVSANSISLVYASENLLSPSSFMGHAFIKLSENAQDPGHAVSFFTEVAGFNLPRIMFESLVVGKEGYFMVSPYRESLAHYKGIEGRNVYEYQLNLTEKDKQLIKLHLWELKETKIDYYFHDQNCASITLNLIAIGNPDLMAHRRDWLSPLDLIQLANQSQMIEQASITPSLNWRLRAYGASQTDEVKQSLVKQLSAGALEENAIDEHSPIEQQFLTWEFSSALNQYLLETEAISEASYTDNARSLARYDDPFDTLAVDLSDFKNPLKRQKDAQWQIGTRWNKQNDPELTATWLPASHTLKDDNRNAFSESSLELMKISVSASRDALHLDNFTLYAINSYLPYDPLFGGWSGKFSVQWDRGTDFAERDNKRLFVSGGLGLSHTVNNAVQVYATVDTELSASTDKVWGAFAIDTGLFSYFRHDVKVSLSANTVWNQYADSDFKHKASATLTYLGLEDTAIDLSAQYADMGELHEAQFNVMFRRYY</sequence>
<feature type="domain" description="Lnb N-terminal periplasmic" evidence="1">
    <location>
        <begin position="103"/>
        <end position="263"/>
    </location>
</feature>
<evidence type="ECO:0000259" key="3">
    <source>
        <dbReference type="Pfam" id="PF25225"/>
    </source>
</evidence>
<dbReference type="AlphaFoldDB" id="A0A066RZX2"/>